<dbReference type="EMBL" id="OKRB01000160">
    <property type="protein sequence ID" value="SPE32279.1"/>
    <property type="molecule type" value="Genomic_DNA"/>
</dbReference>
<feature type="domain" description="BD-FAE-like" evidence="3">
    <location>
        <begin position="170"/>
        <end position="221"/>
    </location>
</feature>
<evidence type="ECO:0000256" key="2">
    <source>
        <dbReference type="SAM" id="Phobius"/>
    </source>
</evidence>
<accession>A0A2N9M9Y0</accession>
<sequence>MTRLLRYFGCVLLGAILGAAGAFLFHWLRVRGTKVVVPFRQPSAVVLSTSPQEMRLWPGKVPGSENWTQQETDSNVDGEHRVYNVVDPTLTAYFPPAGSANGTSIIVCPGGGDRSLSIDSEGVNVARFLNSLGIAAFLLRYRLAKTDTGFFPAAHNIQIPGGDQPVIDKMTPLITADGQQAVRIIRSHATQWGLDPHRIGVIGFSSGGYLALSLAAHDDADSLPDFAAPIYAVPPAVLNAKPDPIPMFLACADDDAEADCIRAYNLWHSAGVPVELHVFVKGGHGFGMHKQNLPSDAWPELFEHWLQAQGYLHPPAAK</sequence>
<dbReference type="Pfam" id="PF20434">
    <property type="entry name" value="BD-FAE"/>
    <property type="match status" value="1"/>
</dbReference>
<dbReference type="InterPro" id="IPR029058">
    <property type="entry name" value="AB_hydrolase_fold"/>
</dbReference>
<proteinExistence type="predicted"/>
<organism evidence="4 5">
    <name type="scientific">Candidatus Sulfuritelmatomonas gaucii</name>
    <dbReference type="NCBI Taxonomy" id="2043161"/>
    <lineage>
        <taxon>Bacteria</taxon>
        <taxon>Pseudomonadati</taxon>
        <taxon>Acidobacteriota</taxon>
        <taxon>Terriglobia</taxon>
        <taxon>Terriglobales</taxon>
        <taxon>Acidobacteriaceae</taxon>
        <taxon>Candidatus Sulfuritelmatomonas</taxon>
    </lineage>
</organism>
<dbReference type="PANTHER" id="PTHR48081">
    <property type="entry name" value="AB HYDROLASE SUPERFAMILY PROTEIN C4A8.06C"/>
    <property type="match status" value="1"/>
</dbReference>
<evidence type="ECO:0000259" key="3">
    <source>
        <dbReference type="Pfam" id="PF20434"/>
    </source>
</evidence>
<dbReference type="Gene3D" id="3.40.50.1820">
    <property type="entry name" value="alpha/beta hydrolase"/>
    <property type="match status" value="1"/>
</dbReference>
<evidence type="ECO:0000313" key="5">
    <source>
        <dbReference type="Proteomes" id="UP000239735"/>
    </source>
</evidence>
<dbReference type="GO" id="GO:0016787">
    <property type="term" value="F:hydrolase activity"/>
    <property type="evidence" value="ECO:0007669"/>
    <property type="project" value="UniProtKB-KW"/>
</dbReference>
<dbReference type="Proteomes" id="UP000239735">
    <property type="component" value="Unassembled WGS sequence"/>
</dbReference>
<keyword evidence="2" id="KW-0472">Membrane</keyword>
<dbReference type="InterPro" id="IPR050300">
    <property type="entry name" value="GDXG_lipolytic_enzyme"/>
</dbReference>
<dbReference type="AlphaFoldDB" id="A0A2N9M9Y0"/>
<feature type="transmembrane region" description="Helical" evidence="2">
    <location>
        <begin position="7"/>
        <end position="28"/>
    </location>
</feature>
<reference evidence="5" key="1">
    <citation type="submission" date="2018-02" db="EMBL/GenBank/DDBJ databases">
        <authorList>
            <person name="Hausmann B."/>
        </authorList>
    </citation>
    <scope>NUCLEOTIDE SEQUENCE [LARGE SCALE GENOMIC DNA]</scope>
    <source>
        <strain evidence="5">Peat soil MAG SbA5</strain>
    </source>
</reference>
<evidence type="ECO:0000256" key="1">
    <source>
        <dbReference type="ARBA" id="ARBA00022801"/>
    </source>
</evidence>
<name>A0A2N9M9Y0_9BACT</name>
<keyword evidence="2" id="KW-0812">Transmembrane</keyword>
<keyword evidence="2" id="KW-1133">Transmembrane helix</keyword>
<dbReference type="OrthoDB" id="9771666at2"/>
<evidence type="ECO:0000313" key="4">
    <source>
        <dbReference type="EMBL" id="SPE32279.1"/>
    </source>
</evidence>
<gene>
    <name evidence="4" type="ORF">SBA5_970004</name>
</gene>
<keyword evidence="1" id="KW-0378">Hydrolase</keyword>
<dbReference type="SUPFAM" id="SSF53474">
    <property type="entry name" value="alpha/beta-Hydrolases"/>
    <property type="match status" value="1"/>
</dbReference>
<protein>
    <submittedName>
        <fullName evidence="4">Esterase</fullName>
    </submittedName>
</protein>
<dbReference type="PANTHER" id="PTHR48081:SF6">
    <property type="entry name" value="PEPTIDASE S9 PROLYL OLIGOPEPTIDASE CATALYTIC DOMAIN-CONTAINING PROTEIN"/>
    <property type="match status" value="1"/>
</dbReference>
<dbReference type="InterPro" id="IPR049492">
    <property type="entry name" value="BD-FAE-like_dom"/>
</dbReference>